<protein>
    <submittedName>
        <fullName evidence="3">Uncharacterized protein</fullName>
    </submittedName>
</protein>
<sequence length="145" mass="15832">MSVIGLAIVLVIGLAAGMIVYLLVSKTRRGRYSQRQHIPDERDANAGPQNHPSAIAAPERVDEARSPTALGSRYTHLENDPTYATSVELGSVLMDLSELETDLALARQSKDTDLALKIRLEMDDLENRASQLEKQLANGPDIRPG</sequence>
<accession>A0A1G7JW59</accession>
<keyword evidence="2" id="KW-1133">Transmembrane helix</keyword>
<dbReference type="Proteomes" id="UP000199245">
    <property type="component" value="Unassembled WGS sequence"/>
</dbReference>
<keyword evidence="2" id="KW-0812">Transmembrane</keyword>
<proteinExistence type="predicted"/>
<name>A0A1G7JW59_9BRAD</name>
<evidence type="ECO:0000256" key="1">
    <source>
        <dbReference type="SAM" id="MobiDB-lite"/>
    </source>
</evidence>
<evidence type="ECO:0000313" key="4">
    <source>
        <dbReference type="Proteomes" id="UP000199245"/>
    </source>
</evidence>
<feature type="region of interest" description="Disordered" evidence="1">
    <location>
        <begin position="33"/>
        <end position="66"/>
    </location>
</feature>
<evidence type="ECO:0000256" key="2">
    <source>
        <dbReference type="SAM" id="Phobius"/>
    </source>
</evidence>
<dbReference type="RefSeq" id="WP_143029751.1">
    <property type="nucleotide sequence ID" value="NZ_FMZW01000050.1"/>
</dbReference>
<dbReference type="EMBL" id="FMZW01000050">
    <property type="protein sequence ID" value="SDF29061.1"/>
    <property type="molecule type" value="Genomic_DNA"/>
</dbReference>
<dbReference type="AlphaFoldDB" id="A0A1G7JW59"/>
<gene>
    <name evidence="3" type="ORF">SAMN05216337_105031</name>
</gene>
<organism evidence="3 4">
    <name type="scientific">Bradyrhizobium brasilense</name>
    <dbReference type="NCBI Taxonomy" id="1419277"/>
    <lineage>
        <taxon>Bacteria</taxon>
        <taxon>Pseudomonadati</taxon>
        <taxon>Pseudomonadota</taxon>
        <taxon>Alphaproteobacteria</taxon>
        <taxon>Hyphomicrobiales</taxon>
        <taxon>Nitrobacteraceae</taxon>
        <taxon>Bradyrhizobium</taxon>
    </lineage>
</organism>
<feature type="transmembrane region" description="Helical" evidence="2">
    <location>
        <begin position="6"/>
        <end position="24"/>
    </location>
</feature>
<keyword evidence="2" id="KW-0472">Membrane</keyword>
<evidence type="ECO:0000313" key="3">
    <source>
        <dbReference type="EMBL" id="SDF29061.1"/>
    </source>
</evidence>
<reference evidence="3 4" key="1">
    <citation type="submission" date="2016-10" db="EMBL/GenBank/DDBJ databases">
        <authorList>
            <person name="de Groot N.N."/>
        </authorList>
    </citation>
    <scope>NUCLEOTIDE SEQUENCE [LARGE SCALE GENOMIC DNA]</scope>
    <source>
        <strain evidence="3 4">R5</strain>
    </source>
</reference>